<dbReference type="InterPro" id="IPR016098">
    <property type="entry name" value="CAP/MinC_C"/>
</dbReference>
<dbReference type="InterPro" id="IPR012945">
    <property type="entry name" value="Tubulin-bd_cofactor_C_dom"/>
</dbReference>
<evidence type="ECO:0000313" key="2">
    <source>
        <dbReference type="EMBL" id="KAJ8017462.1"/>
    </source>
</evidence>
<sequence>MLLVESGLFSSTLCTLHILTPLRPLILGGNDTIVLAPYHTHYPQLEAHMTSVGLCPSTNQWDKPLPVGPDHQEDLPVYSLLPLEEFSMFAIPFEMEGPTNDIPGGLPTEYADMVAKRSSDLKKWKSMVRDAGLDAAQRRQFQELVETKFQVLGHFVVNCFW</sequence>
<dbReference type="Pfam" id="PF07986">
    <property type="entry name" value="TBCC"/>
    <property type="match status" value="1"/>
</dbReference>
<evidence type="ECO:0000259" key="1">
    <source>
        <dbReference type="Pfam" id="PF07986"/>
    </source>
</evidence>
<feature type="domain" description="Tubulin binding cofactor C-like" evidence="1">
    <location>
        <begin position="10"/>
        <end position="63"/>
    </location>
</feature>
<accession>A0A9Q1BAI8</accession>
<dbReference type="GO" id="GO:0051661">
    <property type="term" value="P:maintenance of centrosome location"/>
    <property type="evidence" value="ECO:0007669"/>
    <property type="project" value="TreeGrafter"/>
</dbReference>
<dbReference type="OrthoDB" id="427777at2759"/>
<dbReference type="GO" id="GO:0031616">
    <property type="term" value="C:spindle pole centrosome"/>
    <property type="evidence" value="ECO:0007669"/>
    <property type="project" value="TreeGrafter"/>
</dbReference>
<dbReference type="AlphaFoldDB" id="A0A9Q1BAI8"/>
<comment type="caution">
    <text evidence="2">The sequence shown here is derived from an EMBL/GenBank/DDBJ whole genome shotgun (WGS) entry which is preliminary data.</text>
</comment>
<evidence type="ECO:0000313" key="3">
    <source>
        <dbReference type="Proteomes" id="UP001152320"/>
    </source>
</evidence>
<proteinExistence type="predicted"/>
<protein>
    <submittedName>
        <fullName evidence="2">TBCC domain-containing protein 1</fullName>
    </submittedName>
</protein>
<dbReference type="Gene3D" id="2.160.20.70">
    <property type="match status" value="1"/>
</dbReference>
<reference evidence="2" key="1">
    <citation type="submission" date="2021-10" db="EMBL/GenBank/DDBJ databases">
        <title>Tropical sea cucumber genome reveals ecological adaptation and Cuvierian tubules defense mechanism.</title>
        <authorList>
            <person name="Chen T."/>
        </authorList>
    </citation>
    <scope>NUCLEOTIDE SEQUENCE</scope>
    <source>
        <strain evidence="2">Nanhai2018</strain>
        <tissue evidence="2">Muscle</tissue>
    </source>
</reference>
<gene>
    <name evidence="2" type="ORF">HOLleu_45112</name>
</gene>
<name>A0A9Q1BAI8_HOLLE</name>
<keyword evidence="3" id="KW-1185">Reference proteome</keyword>
<dbReference type="InterPro" id="IPR039589">
    <property type="entry name" value="TBCC1"/>
</dbReference>
<organism evidence="2 3">
    <name type="scientific">Holothuria leucospilota</name>
    <name type="common">Black long sea cucumber</name>
    <name type="synonym">Mertensiothuria leucospilota</name>
    <dbReference type="NCBI Taxonomy" id="206669"/>
    <lineage>
        <taxon>Eukaryota</taxon>
        <taxon>Metazoa</taxon>
        <taxon>Echinodermata</taxon>
        <taxon>Eleutherozoa</taxon>
        <taxon>Echinozoa</taxon>
        <taxon>Holothuroidea</taxon>
        <taxon>Aspidochirotacea</taxon>
        <taxon>Aspidochirotida</taxon>
        <taxon>Holothuriidae</taxon>
        <taxon>Holothuria</taxon>
    </lineage>
</organism>
<dbReference type="EMBL" id="JAIZAY010001869">
    <property type="protein sequence ID" value="KAJ8017462.1"/>
    <property type="molecule type" value="Genomic_DNA"/>
</dbReference>
<dbReference type="Proteomes" id="UP001152320">
    <property type="component" value="Unassembled WGS sequence"/>
</dbReference>
<dbReference type="PANTHER" id="PTHR16052:SF0">
    <property type="entry name" value="TBCC DOMAIN-CONTAINING PROTEIN 1"/>
    <property type="match status" value="1"/>
</dbReference>
<dbReference type="PANTHER" id="PTHR16052">
    <property type="entry name" value="TBCC DOMAIN-CONTAINING PROTEIN 1"/>
    <property type="match status" value="1"/>
</dbReference>
<dbReference type="GO" id="GO:0051684">
    <property type="term" value="P:maintenance of Golgi location"/>
    <property type="evidence" value="ECO:0007669"/>
    <property type="project" value="TreeGrafter"/>
</dbReference>